<organism evidence="1">
    <name type="scientific">Clostridium botulinum B str. Osaka05</name>
    <dbReference type="NCBI Taxonomy" id="1407017"/>
    <lineage>
        <taxon>Bacteria</taxon>
        <taxon>Bacillati</taxon>
        <taxon>Bacillota</taxon>
        <taxon>Clostridia</taxon>
        <taxon>Eubacteriales</taxon>
        <taxon>Clostridiaceae</taxon>
        <taxon>Clostridium</taxon>
    </lineage>
</organism>
<dbReference type="EMBL" id="BA000058">
    <property type="protein sequence ID" value="BAO04848.1"/>
    <property type="molecule type" value="Genomic_DNA"/>
</dbReference>
<dbReference type="AlphaFoldDB" id="A0A060N8Q2"/>
<gene>
    <name evidence="1" type="ORF">CBO05P1_129</name>
</gene>
<name>A0A060N8Q2_CLOBO</name>
<dbReference type="Proteomes" id="UP000054164">
    <property type="component" value="Unassembled WGS sequence"/>
</dbReference>
<dbReference type="RefSeq" id="WP_051394084.1">
    <property type="nucleotide sequence ID" value="NZ_BA000058.1"/>
</dbReference>
<dbReference type="HOGENOM" id="CLU_801009_0_0_9"/>
<evidence type="ECO:0000313" key="1">
    <source>
        <dbReference type="EMBL" id="BAO04848.1"/>
    </source>
</evidence>
<dbReference type="Gene3D" id="1.10.10.10">
    <property type="entry name" value="Winged helix-like DNA-binding domain superfamily/Winged helix DNA-binding domain"/>
    <property type="match status" value="1"/>
</dbReference>
<accession>A0A060N8Q2</accession>
<sequence length="346" mass="41101">MKLIQDYLVKSFEYTKNNSNYYKVKCSICGYEKIINKSNIKKQNMNHSALNCKNKYYIHDYVNKIFGDYICIDFEHQDKNGYFLIMKCKTCGRIKKIRESQIKEMNHSGMECRDEYYNSFINQMYGDVKIIKHLGIINKTNYSYFEVECLKCHRHAKLSLSSIINTPWTHDKCWQLVKKDKYAKAIERRFYNMKQRCENENNTNYNHYGKRNVKLRYECVVDLYDDFYNELVCFSNKHGLRNSTFDRINVDGDYCKDNLRIANQNTQSTNTTRMKYFIAEKGNIRVLSNSAMEFGRQFNVNGRSVGNCIRGKSKTCNGWRIIKIYDKNIKIDNIVKQESVTTKLIV</sequence>
<reference evidence="1" key="1">
    <citation type="submission" date="2013-10" db="EMBL/GenBank/DDBJ databases">
        <title>Draft genome sequence of Clostridium botulinum type B strain Osaka05.</title>
        <authorList>
            <person name="Sakaguchi Y."/>
            <person name="Hosomi K."/>
            <person name="Uchiyama J."/>
            <person name="Ogura Y."/>
            <person name="Sakaguchi M."/>
            <person name="Kohda T."/>
            <person name="Mukamoto M."/>
            <person name="Misawa N."/>
            <person name="Matsuzaki S."/>
            <person name="Hayashi T."/>
            <person name="Kozaki S."/>
        </authorList>
    </citation>
    <scope>NUCLEOTIDE SEQUENCE</scope>
    <source>
        <strain evidence="1">Osaka05</strain>
    </source>
</reference>
<proteinExistence type="predicted"/>
<protein>
    <submittedName>
        <fullName evidence="1">Uncharacterized protein</fullName>
    </submittedName>
</protein>
<dbReference type="InterPro" id="IPR036388">
    <property type="entry name" value="WH-like_DNA-bd_sf"/>
</dbReference>